<name>A0AAP0KE54_9MAGN</name>
<accession>A0AAP0KE54</accession>
<protein>
    <submittedName>
        <fullName evidence="1">Uncharacterized protein</fullName>
    </submittedName>
</protein>
<organism evidence="1 2">
    <name type="scientific">Stephania yunnanensis</name>
    <dbReference type="NCBI Taxonomy" id="152371"/>
    <lineage>
        <taxon>Eukaryota</taxon>
        <taxon>Viridiplantae</taxon>
        <taxon>Streptophyta</taxon>
        <taxon>Embryophyta</taxon>
        <taxon>Tracheophyta</taxon>
        <taxon>Spermatophyta</taxon>
        <taxon>Magnoliopsida</taxon>
        <taxon>Ranunculales</taxon>
        <taxon>Menispermaceae</taxon>
        <taxon>Menispermoideae</taxon>
        <taxon>Cissampelideae</taxon>
        <taxon>Stephania</taxon>
    </lineage>
</organism>
<gene>
    <name evidence="1" type="ORF">Syun_009290</name>
</gene>
<dbReference type="AlphaFoldDB" id="A0AAP0KE54"/>
<dbReference type="EMBL" id="JBBNAF010000004">
    <property type="protein sequence ID" value="KAK9150981.1"/>
    <property type="molecule type" value="Genomic_DNA"/>
</dbReference>
<keyword evidence="2" id="KW-1185">Reference proteome</keyword>
<proteinExistence type="predicted"/>
<comment type="caution">
    <text evidence="1">The sequence shown here is derived from an EMBL/GenBank/DDBJ whole genome shotgun (WGS) entry which is preliminary data.</text>
</comment>
<evidence type="ECO:0000313" key="2">
    <source>
        <dbReference type="Proteomes" id="UP001420932"/>
    </source>
</evidence>
<dbReference type="Gene3D" id="6.10.140.1070">
    <property type="match status" value="1"/>
</dbReference>
<dbReference type="Proteomes" id="UP001420932">
    <property type="component" value="Unassembled WGS sequence"/>
</dbReference>
<reference evidence="1 2" key="1">
    <citation type="submission" date="2024-01" db="EMBL/GenBank/DDBJ databases">
        <title>Genome assemblies of Stephania.</title>
        <authorList>
            <person name="Yang L."/>
        </authorList>
    </citation>
    <scope>NUCLEOTIDE SEQUENCE [LARGE SCALE GENOMIC DNA]</scope>
    <source>
        <strain evidence="1">YNDBR</strain>
        <tissue evidence="1">Leaf</tissue>
    </source>
</reference>
<sequence length="81" mass="9032">MGIIEKIKQIEAEMAQTQKNKATDNAKFALSMCPHRALCALWRYAFIFGKIGQAPVQKILRNGKSVTIFTVGTGGMFDQRL</sequence>
<evidence type="ECO:0000313" key="1">
    <source>
        <dbReference type="EMBL" id="KAK9150981.1"/>
    </source>
</evidence>